<feature type="transmembrane region" description="Helical" evidence="1">
    <location>
        <begin position="168"/>
        <end position="185"/>
    </location>
</feature>
<feature type="transmembrane region" description="Helical" evidence="1">
    <location>
        <begin position="194"/>
        <end position="210"/>
    </location>
</feature>
<dbReference type="AlphaFoldDB" id="A0A2S5ZFP7"/>
<sequence>MMKVKVVSRERIGLNAVGFYLIALYPLLIQLKKVFAIDLKYFSITPISLVLTLVYFFLLASRPIKIDFIIPLLVILALASNAVIWNVDQGILNSYLQYYVFEILVYFSILRRLQLDTLVKAILFQMILSIGFVGLEIALAGGIDLNAIASRKIGIGQGGITGLFDEPALLSFSYMLNIFIIAYGIERRVVAQRLGLFVIIVAVAIIVLTLTRATLLFFAIVFLMVLGFYFSSLFNKSLKQSWLYQQRKAFFLCSGISIFLGFLLKGYIDSRFGDTSELTYMTEILSENLGLPLPTITANLIYRIDQTQAALMLIAQNPLGIGPLNSVDAQKNFLIFSNFANYNSGNLITDFFVNFGIPISLIFFYVLFRMPSGWVAGSSAQVLIVRLGVWFLVFNVLIATNFLVAVTATVVEFMGQAPNIYLGFPVYVGPRNIDGFIFVTYLSFVFKAKSEPDQAGV</sequence>
<accession>A0A2S5ZFP7</accession>
<keyword evidence="1" id="KW-0472">Membrane</keyword>
<comment type="caution">
    <text evidence="2">The sequence shown here is derived from an EMBL/GenBank/DDBJ whole genome shotgun (WGS) entry which is preliminary data.</text>
</comment>
<evidence type="ECO:0000313" key="3">
    <source>
        <dbReference type="Proteomes" id="UP000239917"/>
    </source>
</evidence>
<protein>
    <submittedName>
        <fullName evidence="2">Uncharacterized protein</fullName>
    </submittedName>
</protein>
<dbReference type="Proteomes" id="UP000239917">
    <property type="component" value="Unassembled WGS sequence"/>
</dbReference>
<keyword evidence="1" id="KW-0812">Transmembrane</keyword>
<name>A0A2S5ZFP7_9GAMM</name>
<feature type="transmembrane region" description="Helical" evidence="1">
    <location>
        <begin position="66"/>
        <end position="85"/>
    </location>
</feature>
<feature type="transmembrane region" description="Helical" evidence="1">
    <location>
        <begin position="91"/>
        <end position="110"/>
    </location>
</feature>
<feature type="transmembrane region" description="Helical" evidence="1">
    <location>
        <begin position="351"/>
        <end position="368"/>
    </location>
</feature>
<feature type="transmembrane region" description="Helical" evidence="1">
    <location>
        <begin position="122"/>
        <end position="148"/>
    </location>
</feature>
<evidence type="ECO:0000256" key="1">
    <source>
        <dbReference type="SAM" id="Phobius"/>
    </source>
</evidence>
<organism evidence="2 3">
    <name type="scientific">Marinobacter maroccanus</name>
    <dbReference type="NCBI Taxonomy" id="2055143"/>
    <lineage>
        <taxon>Bacteria</taxon>
        <taxon>Pseudomonadati</taxon>
        <taxon>Pseudomonadota</taxon>
        <taxon>Gammaproteobacteria</taxon>
        <taxon>Pseudomonadales</taxon>
        <taxon>Marinobacteraceae</taxon>
        <taxon>Marinobacter</taxon>
    </lineage>
</organism>
<gene>
    <name evidence="2" type="ORF">KEHDKFFH_01440</name>
</gene>
<feature type="transmembrane region" description="Helical" evidence="1">
    <location>
        <begin position="389"/>
        <end position="411"/>
    </location>
</feature>
<dbReference type="EMBL" id="PSSX01000001">
    <property type="protein sequence ID" value="PPI86012.1"/>
    <property type="molecule type" value="Genomic_DNA"/>
</dbReference>
<feature type="transmembrane region" description="Helical" evidence="1">
    <location>
        <begin position="12"/>
        <end position="29"/>
    </location>
</feature>
<feature type="transmembrane region" description="Helical" evidence="1">
    <location>
        <begin position="216"/>
        <end position="237"/>
    </location>
</feature>
<proteinExistence type="predicted"/>
<keyword evidence="3" id="KW-1185">Reference proteome</keyword>
<keyword evidence="1" id="KW-1133">Transmembrane helix</keyword>
<feature type="transmembrane region" description="Helical" evidence="1">
    <location>
        <begin position="41"/>
        <end position="59"/>
    </location>
</feature>
<evidence type="ECO:0000313" key="2">
    <source>
        <dbReference type="EMBL" id="PPI86012.1"/>
    </source>
</evidence>
<feature type="transmembrane region" description="Helical" evidence="1">
    <location>
        <begin position="249"/>
        <end position="268"/>
    </location>
</feature>
<dbReference type="RefSeq" id="WP_104320268.1">
    <property type="nucleotide sequence ID" value="NZ_PSSX01000001.1"/>
</dbReference>
<reference evidence="2 3" key="1">
    <citation type="submission" date="2018-01" db="EMBL/GenBank/DDBJ databases">
        <title>Complete genome sequences of the type strains of Marinobacter flavimaris and Marinobacter maroccanus.</title>
        <authorList>
            <person name="Palau M."/>
            <person name="Boujida N."/>
            <person name="Manresa A."/>
            <person name="Minana-Galbis D."/>
        </authorList>
    </citation>
    <scope>NUCLEOTIDE SEQUENCE [LARGE SCALE GENOMIC DNA]</scope>
    <source>
        <strain evidence="2 3">N4</strain>
    </source>
</reference>